<gene>
    <name evidence="11" type="ORF">ACFSE1_13105</name>
</gene>
<evidence type="ECO:0000256" key="4">
    <source>
        <dbReference type="ARBA" id="ARBA00023239"/>
    </source>
</evidence>
<comment type="function">
    <text evidence="6 9">Catalyzes cyclization of the linear tetrapyrrole, hydroxymethylbilane, to the macrocyclic uroporphyrinogen III.</text>
</comment>
<sequence length="231" mass="24904">MRVVVTRPATSGAKTAARLVALGHHPILLPLTEPLHRPQAAWAALQDRPRALVLTSSEALRAIASLPMAAYLDLPLYAVGSASAAKARKAGFTHVVEGGGTGKDLAALMISRGLQDFLYLAGSPRSPELEAELAAAGIQFRLAECYEMKPLSWDEQQRALLTPVPDAVLLYSREAARLFATQHALFDRPQAWRECRAICLSHKVASGLPAEFPLVISVADKPTEDDLLARL</sequence>
<evidence type="ECO:0000259" key="10">
    <source>
        <dbReference type="Pfam" id="PF02602"/>
    </source>
</evidence>
<evidence type="ECO:0000256" key="6">
    <source>
        <dbReference type="ARBA" id="ARBA00037589"/>
    </source>
</evidence>
<reference evidence="12" key="1">
    <citation type="journal article" date="2019" name="Int. J. Syst. Evol. Microbiol.">
        <title>The Global Catalogue of Microorganisms (GCM) 10K type strain sequencing project: providing services to taxonomists for standard genome sequencing and annotation.</title>
        <authorList>
            <consortium name="The Broad Institute Genomics Platform"/>
            <consortium name="The Broad Institute Genome Sequencing Center for Infectious Disease"/>
            <person name="Wu L."/>
            <person name="Ma J."/>
        </authorList>
    </citation>
    <scope>NUCLEOTIDE SEQUENCE [LARGE SCALE GENOMIC DNA]</scope>
    <source>
        <strain evidence="12">CG52</strain>
    </source>
</reference>
<evidence type="ECO:0000256" key="8">
    <source>
        <dbReference type="ARBA" id="ARBA00048617"/>
    </source>
</evidence>
<dbReference type="PANTHER" id="PTHR38042:SF1">
    <property type="entry name" value="UROPORPHYRINOGEN-III SYNTHASE, CHLOROPLASTIC"/>
    <property type="match status" value="1"/>
</dbReference>
<comment type="similarity">
    <text evidence="2 9">Belongs to the uroporphyrinogen-III synthase family.</text>
</comment>
<dbReference type="CDD" id="cd06578">
    <property type="entry name" value="HemD"/>
    <property type="match status" value="1"/>
</dbReference>
<dbReference type="GO" id="GO:0004852">
    <property type="term" value="F:uroporphyrinogen-III synthase activity"/>
    <property type="evidence" value="ECO:0007669"/>
    <property type="project" value="UniProtKB-EC"/>
</dbReference>
<keyword evidence="4 9" id="KW-0456">Lyase</keyword>
<protein>
    <recommendedName>
        <fullName evidence="7 9">Uroporphyrinogen-III synthase</fullName>
        <ecNumber evidence="3 9">4.2.1.75</ecNumber>
    </recommendedName>
</protein>
<evidence type="ECO:0000256" key="5">
    <source>
        <dbReference type="ARBA" id="ARBA00023244"/>
    </source>
</evidence>
<dbReference type="InterPro" id="IPR003754">
    <property type="entry name" value="4pyrrol_synth_uPrphyn_synth"/>
</dbReference>
<dbReference type="Gene3D" id="3.40.50.10090">
    <property type="match status" value="2"/>
</dbReference>
<feature type="domain" description="Tetrapyrrole biosynthesis uroporphyrinogen III synthase" evidence="10">
    <location>
        <begin position="14"/>
        <end position="228"/>
    </location>
</feature>
<dbReference type="InterPro" id="IPR036108">
    <property type="entry name" value="4pyrrol_syn_uPrphyn_synt_sf"/>
</dbReference>
<dbReference type="Proteomes" id="UP001597322">
    <property type="component" value="Unassembled WGS sequence"/>
</dbReference>
<dbReference type="NCBIfam" id="NF006621">
    <property type="entry name" value="PRK09189.1"/>
    <property type="match status" value="1"/>
</dbReference>
<comment type="pathway">
    <text evidence="1 9">Porphyrin-containing compound metabolism; protoporphyrin-IX biosynthesis; coproporphyrinogen-III from 5-aminolevulinate: step 3/4.</text>
</comment>
<dbReference type="RefSeq" id="WP_377401949.1">
    <property type="nucleotide sequence ID" value="NZ_JBHUEQ010000023.1"/>
</dbReference>
<dbReference type="InterPro" id="IPR039793">
    <property type="entry name" value="UROS/Hem4"/>
</dbReference>
<evidence type="ECO:0000256" key="7">
    <source>
        <dbReference type="ARBA" id="ARBA00040167"/>
    </source>
</evidence>
<accession>A0ABW4M4L7</accession>
<dbReference type="EMBL" id="JBHUEQ010000023">
    <property type="protein sequence ID" value="MFD1746405.1"/>
    <property type="molecule type" value="Genomic_DNA"/>
</dbReference>
<name>A0ABW4M4L7_9HYPH</name>
<comment type="caution">
    <text evidence="11">The sequence shown here is derived from an EMBL/GenBank/DDBJ whole genome shotgun (WGS) entry which is preliminary data.</text>
</comment>
<evidence type="ECO:0000256" key="3">
    <source>
        <dbReference type="ARBA" id="ARBA00013109"/>
    </source>
</evidence>
<evidence type="ECO:0000256" key="1">
    <source>
        <dbReference type="ARBA" id="ARBA00004772"/>
    </source>
</evidence>
<comment type="catalytic activity">
    <reaction evidence="8 9">
        <text>hydroxymethylbilane = uroporphyrinogen III + H2O</text>
        <dbReference type="Rhea" id="RHEA:18965"/>
        <dbReference type="ChEBI" id="CHEBI:15377"/>
        <dbReference type="ChEBI" id="CHEBI:57308"/>
        <dbReference type="ChEBI" id="CHEBI:57845"/>
        <dbReference type="EC" id="4.2.1.75"/>
    </reaction>
</comment>
<organism evidence="11 12">
    <name type="scientific">Rhizobium helianthi</name>
    <dbReference type="NCBI Taxonomy" id="1132695"/>
    <lineage>
        <taxon>Bacteria</taxon>
        <taxon>Pseudomonadati</taxon>
        <taxon>Pseudomonadota</taxon>
        <taxon>Alphaproteobacteria</taxon>
        <taxon>Hyphomicrobiales</taxon>
        <taxon>Rhizobiaceae</taxon>
        <taxon>Rhizobium/Agrobacterium group</taxon>
        <taxon>Rhizobium</taxon>
    </lineage>
</organism>
<evidence type="ECO:0000256" key="9">
    <source>
        <dbReference type="RuleBase" id="RU366031"/>
    </source>
</evidence>
<dbReference type="PANTHER" id="PTHR38042">
    <property type="entry name" value="UROPORPHYRINOGEN-III SYNTHASE, CHLOROPLASTIC"/>
    <property type="match status" value="1"/>
</dbReference>
<keyword evidence="12" id="KW-1185">Reference proteome</keyword>
<evidence type="ECO:0000313" key="11">
    <source>
        <dbReference type="EMBL" id="MFD1746405.1"/>
    </source>
</evidence>
<dbReference type="EC" id="4.2.1.75" evidence="3 9"/>
<dbReference type="Pfam" id="PF02602">
    <property type="entry name" value="HEM4"/>
    <property type="match status" value="1"/>
</dbReference>
<evidence type="ECO:0000256" key="2">
    <source>
        <dbReference type="ARBA" id="ARBA00008133"/>
    </source>
</evidence>
<proteinExistence type="inferred from homology"/>
<evidence type="ECO:0000313" key="12">
    <source>
        <dbReference type="Proteomes" id="UP001597322"/>
    </source>
</evidence>
<dbReference type="SUPFAM" id="SSF69618">
    <property type="entry name" value="HemD-like"/>
    <property type="match status" value="1"/>
</dbReference>
<keyword evidence="5 9" id="KW-0627">Porphyrin biosynthesis</keyword>